<feature type="compositionally biased region" description="Polar residues" evidence="1">
    <location>
        <begin position="43"/>
        <end position="53"/>
    </location>
</feature>
<name>B9RB83_RICCO</name>
<dbReference type="eggNOG" id="ENOG502SE15">
    <property type="taxonomic scope" value="Eukaryota"/>
</dbReference>
<evidence type="ECO:0000256" key="1">
    <source>
        <dbReference type="SAM" id="MobiDB-lite"/>
    </source>
</evidence>
<organism evidence="2 3">
    <name type="scientific">Ricinus communis</name>
    <name type="common">Castor bean</name>
    <dbReference type="NCBI Taxonomy" id="3988"/>
    <lineage>
        <taxon>Eukaryota</taxon>
        <taxon>Viridiplantae</taxon>
        <taxon>Streptophyta</taxon>
        <taxon>Embryophyta</taxon>
        <taxon>Tracheophyta</taxon>
        <taxon>Spermatophyta</taxon>
        <taxon>Magnoliopsida</taxon>
        <taxon>eudicotyledons</taxon>
        <taxon>Gunneridae</taxon>
        <taxon>Pentapetalae</taxon>
        <taxon>rosids</taxon>
        <taxon>fabids</taxon>
        <taxon>Malpighiales</taxon>
        <taxon>Euphorbiaceae</taxon>
        <taxon>Acalyphoideae</taxon>
        <taxon>Acalypheae</taxon>
        <taxon>Ricinus</taxon>
    </lineage>
</organism>
<feature type="compositionally biased region" description="Low complexity" evidence="1">
    <location>
        <begin position="88"/>
        <end position="117"/>
    </location>
</feature>
<protein>
    <submittedName>
        <fullName evidence="2">Uncharacterized protein</fullName>
    </submittedName>
</protein>
<gene>
    <name evidence="2" type="ORF">RCOM_1512570</name>
</gene>
<sequence>MARNTLDFSSTFQQHQPTAIIMPSSSSLLFPLTLHPHHHYPPISTTSFFTTQLHIPKPKQEKQTQQDQEEEEEEEEKEGNDRGVLFPSKGSNSYSGESSVSVRSFARSSKSTSRIIS</sequence>
<dbReference type="EMBL" id="EQ973773">
    <property type="protein sequence ID" value="EEF52060.1"/>
    <property type="molecule type" value="Genomic_DNA"/>
</dbReference>
<feature type="compositionally biased region" description="Acidic residues" evidence="1">
    <location>
        <begin position="67"/>
        <end position="78"/>
    </location>
</feature>
<dbReference type="Proteomes" id="UP000008311">
    <property type="component" value="Unassembled WGS sequence"/>
</dbReference>
<dbReference type="InParanoid" id="B9RB83"/>
<reference evidence="3" key="1">
    <citation type="journal article" date="2010" name="Nat. Biotechnol.">
        <title>Draft genome sequence of the oilseed species Ricinus communis.</title>
        <authorList>
            <person name="Chan A.P."/>
            <person name="Crabtree J."/>
            <person name="Zhao Q."/>
            <person name="Lorenzi H."/>
            <person name="Orvis J."/>
            <person name="Puiu D."/>
            <person name="Melake-Berhan A."/>
            <person name="Jones K.M."/>
            <person name="Redman J."/>
            <person name="Chen G."/>
            <person name="Cahoon E.B."/>
            <person name="Gedil M."/>
            <person name="Stanke M."/>
            <person name="Haas B.J."/>
            <person name="Wortman J.R."/>
            <person name="Fraser-Liggett C.M."/>
            <person name="Ravel J."/>
            <person name="Rabinowicz P.D."/>
        </authorList>
    </citation>
    <scope>NUCLEOTIDE SEQUENCE [LARGE SCALE GENOMIC DNA]</scope>
    <source>
        <strain evidence="3">cv. Hale</strain>
    </source>
</reference>
<evidence type="ECO:0000313" key="3">
    <source>
        <dbReference type="Proteomes" id="UP000008311"/>
    </source>
</evidence>
<feature type="region of interest" description="Disordered" evidence="1">
    <location>
        <begin position="41"/>
        <end position="117"/>
    </location>
</feature>
<accession>B9RB83</accession>
<keyword evidence="3" id="KW-1185">Reference proteome</keyword>
<dbReference type="AlphaFoldDB" id="B9RB83"/>
<proteinExistence type="predicted"/>
<evidence type="ECO:0000313" key="2">
    <source>
        <dbReference type="EMBL" id="EEF52060.1"/>
    </source>
</evidence>